<keyword evidence="3" id="KW-0808">Transferase</keyword>
<dbReference type="Proteomes" id="UP001146793">
    <property type="component" value="Unassembled WGS sequence"/>
</dbReference>
<accession>A0AAV7YQL2</accession>
<comment type="subunit">
    <text evidence="2">Tetramer of two alpha and two beta subunits.</text>
</comment>
<dbReference type="Gene3D" id="1.10.1820.10">
    <property type="entry name" value="protein kinase ck2 holoenzyme, chain C, domain 1"/>
    <property type="match status" value="1"/>
</dbReference>
<dbReference type="PANTHER" id="PTHR11740:SF0">
    <property type="entry name" value="CASEIN KINASE II SUBUNIT BETA"/>
    <property type="match status" value="1"/>
</dbReference>
<gene>
    <name evidence="3" type="ORF">M0812_20710</name>
</gene>
<dbReference type="InterPro" id="IPR016149">
    <property type="entry name" value="Casein_kin_II_reg-sub_N"/>
</dbReference>
<dbReference type="PRINTS" id="PR00472">
    <property type="entry name" value="CASNKINASEII"/>
</dbReference>
<dbReference type="GO" id="GO:0019887">
    <property type="term" value="F:protein kinase regulator activity"/>
    <property type="evidence" value="ECO:0007669"/>
    <property type="project" value="InterPro"/>
</dbReference>
<organism evidence="3 4">
    <name type="scientific">Anaeramoeba flamelloides</name>
    <dbReference type="NCBI Taxonomy" id="1746091"/>
    <lineage>
        <taxon>Eukaryota</taxon>
        <taxon>Metamonada</taxon>
        <taxon>Anaeramoebidae</taxon>
        <taxon>Anaeramoeba</taxon>
    </lineage>
</organism>
<dbReference type="Pfam" id="PF01214">
    <property type="entry name" value="CK_II_beta"/>
    <property type="match status" value="1"/>
</dbReference>
<dbReference type="SMART" id="SM01085">
    <property type="entry name" value="CK_II_beta"/>
    <property type="match status" value="1"/>
</dbReference>
<dbReference type="GO" id="GO:0016301">
    <property type="term" value="F:kinase activity"/>
    <property type="evidence" value="ECO:0007669"/>
    <property type="project" value="UniProtKB-KW"/>
</dbReference>
<dbReference type="GO" id="GO:0005737">
    <property type="term" value="C:cytoplasm"/>
    <property type="evidence" value="ECO:0007669"/>
    <property type="project" value="TreeGrafter"/>
</dbReference>
<comment type="caution">
    <text evidence="3">The sequence shown here is derived from an EMBL/GenBank/DDBJ whole genome shotgun (WGS) entry which is preliminary data.</text>
</comment>
<dbReference type="PANTHER" id="PTHR11740">
    <property type="entry name" value="CASEIN KINASE II SUBUNIT BETA"/>
    <property type="match status" value="1"/>
</dbReference>
<dbReference type="GO" id="GO:0005956">
    <property type="term" value="C:protein kinase CK2 complex"/>
    <property type="evidence" value="ECO:0007669"/>
    <property type="project" value="UniProtKB-UniRule"/>
</dbReference>
<proteinExistence type="inferred from homology"/>
<evidence type="ECO:0000256" key="2">
    <source>
        <dbReference type="RuleBase" id="RU361268"/>
    </source>
</evidence>
<evidence type="ECO:0000313" key="4">
    <source>
        <dbReference type="Proteomes" id="UP001146793"/>
    </source>
</evidence>
<dbReference type="FunFam" id="2.20.25.20:FF:000001">
    <property type="entry name" value="Casein kinase II subunit beta"/>
    <property type="match status" value="1"/>
</dbReference>
<dbReference type="InterPro" id="IPR035991">
    <property type="entry name" value="Casein_kinase_II_beta-like"/>
</dbReference>
<sequence length="246" mass="29124">MTNSGSYSSLSATNNIQIPIKESEQIQQFHNCKKEEQKKEEQEEVYENEYSDLEYGTWIFDFFELPEHDFFCLVDDDYIYDNFNLVGIREQVDYYEHAFQVMMDWERTNLGILQEEDIPLIEKAAVHLYGLIHARYILTEKGQQKMIKKFKNYEFGECPRDLCNKYPLLPISLHDKINEGGVKLFCYSCRKVYHPEKIFNKIDGVYFGTTFPHFLLFCNPELKPKKNKIGISFVNGNIDENKTKIK</sequence>
<dbReference type="FunFam" id="1.10.1820.10:FF:000005">
    <property type="entry name" value="Casein kinase II subunit beta"/>
    <property type="match status" value="1"/>
</dbReference>
<keyword evidence="3" id="KW-0418">Kinase</keyword>
<evidence type="ECO:0000256" key="1">
    <source>
        <dbReference type="ARBA" id="ARBA00006941"/>
    </source>
</evidence>
<dbReference type="SUPFAM" id="SSF57798">
    <property type="entry name" value="Casein kinase II beta subunit"/>
    <property type="match status" value="1"/>
</dbReference>
<dbReference type="InterPro" id="IPR000704">
    <property type="entry name" value="Casein_kinase_II_reg-sub"/>
</dbReference>
<evidence type="ECO:0000313" key="3">
    <source>
        <dbReference type="EMBL" id="KAJ3431789.1"/>
    </source>
</evidence>
<dbReference type="Gene3D" id="2.20.25.20">
    <property type="match status" value="1"/>
</dbReference>
<dbReference type="EMBL" id="JANTQA010000047">
    <property type="protein sequence ID" value="KAJ3431789.1"/>
    <property type="molecule type" value="Genomic_DNA"/>
</dbReference>
<comment type="similarity">
    <text evidence="1 2">Belongs to the casein kinase 2 subunit beta family.</text>
</comment>
<dbReference type="AlphaFoldDB" id="A0AAV7YQL2"/>
<protein>
    <recommendedName>
        <fullName evidence="2">Casein kinase II subunit beta</fullName>
        <shortName evidence="2">CK II beta</shortName>
    </recommendedName>
</protein>
<reference evidence="3" key="1">
    <citation type="submission" date="2022-08" db="EMBL/GenBank/DDBJ databases">
        <title>Novel sulphate-reducing endosymbionts in the free-living metamonad Anaeramoeba.</title>
        <authorList>
            <person name="Jerlstrom-Hultqvist J."/>
            <person name="Cepicka I."/>
            <person name="Gallot-Lavallee L."/>
            <person name="Salas-Leiva D."/>
            <person name="Curtis B.A."/>
            <person name="Zahonova K."/>
            <person name="Pipaliya S."/>
            <person name="Dacks J."/>
            <person name="Roger A.J."/>
        </authorList>
    </citation>
    <scope>NUCLEOTIDE SEQUENCE</scope>
    <source>
        <strain evidence="3">Busselton2</strain>
    </source>
</reference>
<name>A0AAV7YQL2_9EUKA</name>